<dbReference type="GeneID" id="84593674"/>
<organism evidence="1">
    <name type="scientific">Aspergillus niger</name>
    <dbReference type="NCBI Taxonomy" id="5061"/>
    <lineage>
        <taxon>Eukaryota</taxon>
        <taxon>Fungi</taxon>
        <taxon>Dikarya</taxon>
        <taxon>Ascomycota</taxon>
        <taxon>Pezizomycotina</taxon>
        <taxon>Eurotiomycetes</taxon>
        <taxon>Eurotiomycetidae</taxon>
        <taxon>Eurotiales</taxon>
        <taxon>Aspergillaceae</taxon>
        <taxon>Aspergillus</taxon>
        <taxon>Aspergillus subgen. Circumdati</taxon>
    </lineage>
</organism>
<accession>A0AAJ8E0W3</accession>
<dbReference type="VEuPathDB" id="FungiDB:An18g02540"/>
<proteinExistence type="predicted"/>
<protein>
    <submittedName>
        <fullName evidence="1">Uncharacterized protein</fullName>
    </submittedName>
</protein>
<reference evidence="1" key="1">
    <citation type="submission" date="2025-02" db="EMBL/GenBank/DDBJ databases">
        <authorList>
            <consortium name="NCBI Genome Project"/>
        </authorList>
    </citation>
    <scope>NUCLEOTIDE SEQUENCE</scope>
</reference>
<dbReference type="AlphaFoldDB" id="A0AAJ8E0W3"/>
<dbReference type="RefSeq" id="XP_059602902.1">
    <property type="nucleotide sequence ID" value="XM_059745663.1"/>
</dbReference>
<name>A0AAJ8E0W3_ASPNG</name>
<reference evidence="1" key="2">
    <citation type="submission" date="2025-08" db="UniProtKB">
        <authorList>
            <consortium name="RefSeq"/>
        </authorList>
    </citation>
    <scope>IDENTIFICATION</scope>
</reference>
<evidence type="ECO:0000313" key="1">
    <source>
        <dbReference type="RefSeq" id="XP_059602902.1"/>
    </source>
</evidence>
<gene>
    <name evidence="1" type="ORF">An18g02540</name>
</gene>
<sequence length="114" mass="12914">MRNKSPSIHIFGFHRRLTYHISLGPVGATLHHDITSLDTCHLRRLPSRYSTLRAHKTTRNRVRAKTQLHSDLGIGLHLRISRPSFSGQSMEGCLSSSLTIINTYHRVASAELPY</sequence>
<dbReference type="KEGG" id="ang:An18g02540"/>